<evidence type="ECO:0000313" key="3">
    <source>
        <dbReference type="EMBL" id="OFI33863.1"/>
    </source>
</evidence>
<organism evidence="3 4">
    <name type="scientific">Alteromonas lipolytica</name>
    <dbReference type="NCBI Taxonomy" id="1856405"/>
    <lineage>
        <taxon>Bacteria</taxon>
        <taxon>Pseudomonadati</taxon>
        <taxon>Pseudomonadota</taxon>
        <taxon>Gammaproteobacteria</taxon>
        <taxon>Alteromonadales</taxon>
        <taxon>Alteromonadaceae</taxon>
        <taxon>Alteromonas/Salinimonas group</taxon>
        <taxon>Alteromonas</taxon>
    </lineage>
</organism>
<protein>
    <submittedName>
        <fullName evidence="3">Glycosyl transferase</fullName>
    </submittedName>
</protein>
<name>A0A1E8FEF2_9ALTE</name>
<dbReference type="Proteomes" id="UP000176037">
    <property type="component" value="Unassembled WGS sequence"/>
</dbReference>
<proteinExistence type="predicted"/>
<dbReference type="STRING" id="1856405.BFC17_20050"/>
<dbReference type="Gene3D" id="3.40.50.2000">
    <property type="entry name" value="Glycogen Phosphorylase B"/>
    <property type="match status" value="1"/>
</dbReference>
<comment type="caution">
    <text evidence="3">The sequence shown here is derived from an EMBL/GenBank/DDBJ whole genome shotgun (WGS) entry which is preliminary data.</text>
</comment>
<dbReference type="GO" id="GO:0016757">
    <property type="term" value="F:glycosyltransferase activity"/>
    <property type="evidence" value="ECO:0007669"/>
    <property type="project" value="InterPro"/>
</dbReference>
<dbReference type="Pfam" id="PF13439">
    <property type="entry name" value="Glyco_transf_4"/>
    <property type="match status" value="1"/>
</dbReference>
<dbReference type="SUPFAM" id="SSF53756">
    <property type="entry name" value="UDP-Glycosyltransferase/glycogen phosphorylase"/>
    <property type="match status" value="1"/>
</dbReference>
<dbReference type="PANTHER" id="PTHR45947:SF3">
    <property type="entry name" value="SULFOQUINOVOSYL TRANSFERASE SQD2"/>
    <property type="match status" value="1"/>
</dbReference>
<dbReference type="RefSeq" id="WP_070176790.1">
    <property type="nucleotide sequence ID" value="NZ_BMJR01000003.1"/>
</dbReference>
<dbReference type="OrthoDB" id="4611853at2"/>
<gene>
    <name evidence="3" type="ORF">BFC17_20050</name>
</gene>
<reference evidence="3 4" key="1">
    <citation type="submission" date="2016-09" db="EMBL/GenBank/DDBJ databases">
        <title>Alteromonas lipolytica, a new species isolated from sea water.</title>
        <authorList>
            <person name="Wu Y.-H."/>
            <person name="Cheng H."/>
            <person name="Xu X.-W."/>
        </authorList>
    </citation>
    <scope>NUCLEOTIDE SEQUENCE [LARGE SCALE GENOMIC DNA]</scope>
    <source>
        <strain evidence="3 4">JW12</strain>
    </source>
</reference>
<dbReference type="EMBL" id="MJIC01000014">
    <property type="protein sequence ID" value="OFI33863.1"/>
    <property type="molecule type" value="Genomic_DNA"/>
</dbReference>
<keyword evidence="4" id="KW-1185">Reference proteome</keyword>
<dbReference type="AlphaFoldDB" id="A0A1E8FEF2"/>
<accession>A0A1E8FEF2</accession>
<evidence type="ECO:0000259" key="1">
    <source>
        <dbReference type="Pfam" id="PF00534"/>
    </source>
</evidence>
<dbReference type="CDD" id="cd03804">
    <property type="entry name" value="GT4_WbaZ-like"/>
    <property type="match status" value="1"/>
</dbReference>
<dbReference type="InterPro" id="IPR001296">
    <property type="entry name" value="Glyco_trans_1"/>
</dbReference>
<dbReference type="InterPro" id="IPR028098">
    <property type="entry name" value="Glyco_trans_4-like_N"/>
</dbReference>
<evidence type="ECO:0000313" key="4">
    <source>
        <dbReference type="Proteomes" id="UP000176037"/>
    </source>
</evidence>
<keyword evidence="3" id="KW-0808">Transferase</keyword>
<dbReference type="InterPro" id="IPR050194">
    <property type="entry name" value="Glycosyltransferase_grp1"/>
</dbReference>
<dbReference type="Pfam" id="PF00534">
    <property type="entry name" value="Glycos_transf_1"/>
    <property type="match status" value="1"/>
</dbReference>
<evidence type="ECO:0000259" key="2">
    <source>
        <dbReference type="Pfam" id="PF13439"/>
    </source>
</evidence>
<dbReference type="PANTHER" id="PTHR45947">
    <property type="entry name" value="SULFOQUINOVOSYL TRANSFERASE SQD2"/>
    <property type="match status" value="1"/>
</dbReference>
<feature type="domain" description="Glycosyl transferase family 1" evidence="1">
    <location>
        <begin position="192"/>
        <end position="343"/>
    </location>
</feature>
<sequence length="366" mass="42018">MKVAVVHDWLTDAGGAECVLREILDIYKNADIFTVVNFIDLKHAEYLKKHKIYTSFIQKLPFSKSKYRQYLPLMPYAIEQFDLSAYDLVISSSYCVAKGVITGPDQRHICYCHSPVRYAWDLQHQYLKETNKDKGLTGLLARYFLHKIRIWDIRSSFGVDTFIANSKFIARRIEKTYRRKAEVVNPPVDVKEFNLIEDKQDYYLTCSRLVPYKRIDLIAKAFTFMPEKRLIIIGSGPDYEKIKKIATNNIELKGYLPFKDLKSFMEGAKAFIFAAEEDFGIVPVEAQACGTPVIAYGKGGSLETVVDGITGVHFSTQNEDAIIDAVKRFESLSFDHKAIRKHAETFSIQIFKEKFLNIVKNNDGRN</sequence>
<feature type="domain" description="Glycosyltransferase subfamily 4-like N-terminal" evidence="2">
    <location>
        <begin position="51"/>
        <end position="191"/>
    </location>
</feature>